<evidence type="ECO:0000313" key="4">
    <source>
        <dbReference type="EMBL" id="CAG9931885.1"/>
    </source>
</evidence>
<dbReference type="Gene3D" id="3.30.70.2330">
    <property type="match status" value="1"/>
</dbReference>
<dbReference type="RefSeq" id="WP_239795920.1">
    <property type="nucleotide sequence ID" value="NZ_OU912926.1"/>
</dbReference>
<evidence type="ECO:0000259" key="3">
    <source>
        <dbReference type="Pfam" id="PF08797"/>
    </source>
</evidence>
<gene>
    <name evidence="4" type="ORF">NTG6680_0632</name>
</gene>
<reference evidence="4 5" key="1">
    <citation type="submission" date="2021-10" db="EMBL/GenBank/DDBJ databases">
        <authorList>
            <person name="Koch H."/>
        </authorList>
    </citation>
    <scope>NUCLEOTIDE SEQUENCE [LARGE SCALE GENOMIC DNA]</scope>
    <source>
        <strain evidence="4">6680</strain>
    </source>
</reference>
<dbReference type="EMBL" id="OU912926">
    <property type="protein sequence ID" value="CAG9931885.1"/>
    <property type="molecule type" value="Genomic_DNA"/>
</dbReference>
<accession>A0ABN8AN62</accession>
<feature type="domain" description="HIRAN" evidence="3">
    <location>
        <begin position="145"/>
        <end position="225"/>
    </location>
</feature>
<dbReference type="InterPro" id="IPR014905">
    <property type="entry name" value="HIRAN"/>
</dbReference>
<keyword evidence="5" id="KW-1185">Reference proteome</keyword>
<dbReference type="Proteomes" id="UP000839052">
    <property type="component" value="Chromosome"/>
</dbReference>
<evidence type="ECO:0000256" key="1">
    <source>
        <dbReference type="ARBA" id="ARBA00022723"/>
    </source>
</evidence>
<evidence type="ECO:0000256" key="2">
    <source>
        <dbReference type="ARBA" id="ARBA00022801"/>
    </source>
</evidence>
<protein>
    <recommendedName>
        <fullName evidence="3">HIRAN domain-containing protein</fullName>
    </recommendedName>
</protein>
<keyword evidence="1" id="KW-0479">Metal-binding</keyword>
<organism evidence="4 5">
    <name type="scientific">Candidatus Nitrotoga arctica</name>
    <dbReference type="NCBI Taxonomy" id="453162"/>
    <lineage>
        <taxon>Bacteria</taxon>
        <taxon>Pseudomonadati</taxon>
        <taxon>Pseudomonadota</taxon>
        <taxon>Betaproteobacteria</taxon>
        <taxon>Nitrosomonadales</taxon>
        <taxon>Gallionellaceae</taxon>
        <taxon>Candidatus Nitrotoga</taxon>
    </lineage>
</organism>
<dbReference type="Pfam" id="PF08797">
    <property type="entry name" value="HIRAN"/>
    <property type="match status" value="1"/>
</dbReference>
<keyword evidence="2" id="KW-0378">Hydrolase</keyword>
<sequence length="234" mass="26790">MKTLNHIIEPARLLLTWQPLDEQSTSRTRRIVGEVRKASDDNVTFHYLRDTPDFEEARKAGFVGYPSFSTGQDEFRQGVIQSLMRRIPSRQREDFSEYLAQHRLPAPFDYSDMALLGYTGARLPSDGFALIPVFPADKIPCDFLMEVAGLRYVYFQSINNIQVGDLVSFEIEPGNPVDPDALVVMHKGHRIGYVNRAMKNNFHGWLRDHHITATVERINGKPERPLVYVRVSVT</sequence>
<proteinExistence type="predicted"/>
<evidence type="ECO:0000313" key="5">
    <source>
        <dbReference type="Proteomes" id="UP000839052"/>
    </source>
</evidence>
<name>A0ABN8AN62_9PROT</name>